<feature type="chain" id="PRO_5022741748" evidence="2">
    <location>
        <begin position="28"/>
        <end position="154"/>
    </location>
</feature>
<evidence type="ECO:0000256" key="2">
    <source>
        <dbReference type="SAM" id="SignalP"/>
    </source>
</evidence>
<feature type="domain" description="EF-hand" evidence="3">
    <location>
        <begin position="114"/>
        <end position="149"/>
    </location>
</feature>
<dbReference type="GO" id="GO:0005509">
    <property type="term" value="F:calcium ion binding"/>
    <property type="evidence" value="ECO:0007669"/>
    <property type="project" value="InterPro"/>
</dbReference>
<evidence type="ECO:0000313" key="5">
    <source>
        <dbReference type="Proteomes" id="UP000321389"/>
    </source>
</evidence>
<dbReference type="AlphaFoldDB" id="A0A5B8L0F1"/>
<reference evidence="4" key="1">
    <citation type="submission" date="2020-04" db="EMBL/GenBank/DDBJ databases">
        <title>Nitratireductor sp. nov. isolated from mangrove soil.</title>
        <authorList>
            <person name="Ye Y."/>
        </authorList>
    </citation>
    <scope>NUCLEOTIDE SEQUENCE</scope>
    <source>
        <strain evidence="4">SY7</strain>
    </source>
</reference>
<evidence type="ECO:0000259" key="3">
    <source>
        <dbReference type="PROSITE" id="PS50222"/>
    </source>
</evidence>
<evidence type="ECO:0000256" key="1">
    <source>
        <dbReference type="SAM" id="MobiDB-lite"/>
    </source>
</evidence>
<protein>
    <submittedName>
        <fullName evidence="4">Acid-shock protein</fullName>
    </submittedName>
</protein>
<gene>
    <name evidence="4" type="ORF">FQ775_12550</name>
</gene>
<evidence type="ECO:0000313" key="4">
    <source>
        <dbReference type="EMBL" id="QDZ01140.1"/>
    </source>
</evidence>
<proteinExistence type="predicted"/>
<name>A0A5B8L0F1_9HYPH</name>
<dbReference type="InterPro" id="IPR018247">
    <property type="entry name" value="EF_Hand_1_Ca_BS"/>
</dbReference>
<keyword evidence="2" id="KW-0732">Signal</keyword>
<dbReference type="PROSITE" id="PS00018">
    <property type="entry name" value="EF_HAND_1"/>
    <property type="match status" value="1"/>
</dbReference>
<dbReference type="Pfam" id="PF13202">
    <property type="entry name" value="EF-hand_5"/>
    <property type="match status" value="2"/>
</dbReference>
<feature type="signal peptide" evidence="2">
    <location>
        <begin position="1"/>
        <end position="27"/>
    </location>
</feature>
<dbReference type="Proteomes" id="UP000321389">
    <property type="component" value="Chromosome"/>
</dbReference>
<dbReference type="InterPro" id="IPR011992">
    <property type="entry name" value="EF-hand-dom_pair"/>
</dbReference>
<accession>A0A5B8L0F1</accession>
<dbReference type="RefSeq" id="WP_146299785.1">
    <property type="nucleotide sequence ID" value="NZ_CP042301.2"/>
</dbReference>
<dbReference type="InterPro" id="IPR002048">
    <property type="entry name" value="EF_hand_dom"/>
</dbReference>
<dbReference type="KEGG" id="niy:FQ775_12550"/>
<keyword evidence="5" id="KW-1185">Reference proteome</keyword>
<dbReference type="Gene3D" id="1.10.238.10">
    <property type="entry name" value="EF-hand"/>
    <property type="match status" value="1"/>
</dbReference>
<feature type="region of interest" description="Disordered" evidence="1">
    <location>
        <begin position="134"/>
        <end position="154"/>
    </location>
</feature>
<organism evidence="4 5">
    <name type="scientific">Nitratireductor mangrovi</name>
    <dbReference type="NCBI Taxonomy" id="2599600"/>
    <lineage>
        <taxon>Bacteria</taxon>
        <taxon>Pseudomonadati</taxon>
        <taxon>Pseudomonadota</taxon>
        <taxon>Alphaproteobacteria</taxon>
        <taxon>Hyphomicrobiales</taxon>
        <taxon>Phyllobacteriaceae</taxon>
        <taxon>Nitratireductor</taxon>
    </lineage>
</organism>
<feature type="compositionally biased region" description="Basic residues" evidence="1">
    <location>
        <begin position="142"/>
        <end position="154"/>
    </location>
</feature>
<dbReference type="EMBL" id="CP042301">
    <property type="protein sequence ID" value="QDZ01140.1"/>
    <property type="molecule type" value="Genomic_DNA"/>
</dbReference>
<dbReference type="OrthoDB" id="5470953at2"/>
<sequence>MQTKMKTALTFLALAGMIGGLTATARADDMRHGGKGHHGMRLEKADADNSGDLTFEEYATTIDARLANADADGDGQMTVGEIADEIVRMRAERAARRLVRRFDVDGDGALTPGEIENRQRKMFALLDRNDDGVIDRSEMPRRHGKGHHRRDRRH</sequence>
<dbReference type="PROSITE" id="PS50222">
    <property type="entry name" value="EF_HAND_2"/>
    <property type="match status" value="1"/>
</dbReference>
<dbReference type="SUPFAM" id="SSF47473">
    <property type="entry name" value="EF-hand"/>
    <property type="match status" value="1"/>
</dbReference>